<dbReference type="Gene3D" id="1.10.10.2840">
    <property type="entry name" value="PucR C-terminal helix-turn-helix domain"/>
    <property type="match status" value="1"/>
</dbReference>
<evidence type="ECO:0000313" key="2">
    <source>
        <dbReference type="EMBL" id="EHJ57613.1"/>
    </source>
</evidence>
<gene>
    <name evidence="2" type="ORF">STRUR_1943</name>
</gene>
<dbReference type="InterPro" id="IPR051448">
    <property type="entry name" value="CdaR-like_regulators"/>
</dbReference>
<protein>
    <submittedName>
        <fullName evidence="2">Leucine-rich protein</fullName>
    </submittedName>
</protein>
<dbReference type="Pfam" id="PF13556">
    <property type="entry name" value="HTH_30"/>
    <property type="match status" value="1"/>
</dbReference>
<name>G5KDS5_9STRE</name>
<reference evidence="2 3" key="1">
    <citation type="journal article" date="2014" name="Int. J. Syst. Evol. Microbiol.">
        <title>Phylogenomics and the dynamic genome evolution of the genus Streptococcus.</title>
        <authorList>
            <consortium name="The Broad Institute Genome Sequencing Platform"/>
            <person name="Richards V.P."/>
            <person name="Palmer S.R."/>
            <person name="Pavinski Bitar P.D."/>
            <person name="Qin X."/>
            <person name="Weinstock G.M."/>
            <person name="Highlander S.K."/>
            <person name="Town C.D."/>
            <person name="Burne R.A."/>
            <person name="Stanhope M.J."/>
        </authorList>
    </citation>
    <scope>NUCLEOTIDE SEQUENCE [LARGE SCALE GENOMIC DNA]</scope>
    <source>
        <strain evidence="2 3">2285-97</strain>
    </source>
</reference>
<feature type="domain" description="PucR C-terminal helix-turn-helix" evidence="1">
    <location>
        <begin position="226"/>
        <end position="276"/>
    </location>
</feature>
<dbReference type="EMBL" id="AEUZ02000001">
    <property type="protein sequence ID" value="EHJ57613.1"/>
    <property type="molecule type" value="Genomic_DNA"/>
</dbReference>
<evidence type="ECO:0000313" key="3">
    <source>
        <dbReference type="Proteomes" id="UP000005388"/>
    </source>
</evidence>
<dbReference type="RefSeq" id="WP_006740314.1">
    <property type="nucleotide sequence ID" value="NZ_AEUZ02000001.1"/>
</dbReference>
<sequence length="283" mass="33073">MSLEDLFNGVKISQEPFVSDDFISIEKEGIYYHFLKEDLSQREYQLLSLFQNHKIDKSVVLTPWERFLESNHSTPPISFTDLQFIYLNHSKKLSVELVDLLNQLIPVLESIVTLSDHESVLIVNQSQFFEVNETLKNLLPTLESDFEVTLSLCLGNRWHQLDNDHLKKVYQEERQLWQTYVREQKTLEVTSFTHLILWGLSHQKHFSVIKQLLVSQLSQVKETKDVVEALWESQGNLAQTAQKLFIHRNSLNYKLDKIQTTSGLNLKQLEDLTISYLLLLEIA</sequence>
<evidence type="ECO:0000259" key="1">
    <source>
        <dbReference type="Pfam" id="PF13556"/>
    </source>
</evidence>
<dbReference type="eggNOG" id="COG2508">
    <property type="taxonomic scope" value="Bacteria"/>
</dbReference>
<dbReference type="SUPFAM" id="SSF46689">
    <property type="entry name" value="Homeodomain-like"/>
    <property type="match status" value="1"/>
</dbReference>
<keyword evidence="3" id="KW-1185">Reference proteome</keyword>
<comment type="caution">
    <text evidence="2">The sequence shown here is derived from an EMBL/GenBank/DDBJ whole genome shotgun (WGS) entry which is preliminary data.</text>
</comment>
<dbReference type="InterPro" id="IPR042070">
    <property type="entry name" value="PucR_C-HTH_sf"/>
</dbReference>
<proteinExistence type="predicted"/>
<dbReference type="InterPro" id="IPR009057">
    <property type="entry name" value="Homeodomain-like_sf"/>
</dbReference>
<organism evidence="2 3">
    <name type="scientific">Streptococcus urinalis 2285-97</name>
    <dbReference type="NCBI Taxonomy" id="764291"/>
    <lineage>
        <taxon>Bacteria</taxon>
        <taxon>Bacillati</taxon>
        <taxon>Bacillota</taxon>
        <taxon>Bacilli</taxon>
        <taxon>Lactobacillales</taxon>
        <taxon>Streptococcaceae</taxon>
        <taxon>Streptococcus</taxon>
    </lineage>
</organism>
<dbReference type="PANTHER" id="PTHR33744">
    <property type="entry name" value="CARBOHYDRATE DIACID REGULATOR"/>
    <property type="match status" value="1"/>
</dbReference>
<accession>G5KDS5</accession>
<dbReference type="Proteomes" id="UP000005388">
    <property type="component" value="Unassembled WGS sequence"/>
</dbReference>
<dbReference type="AlphaFoldDB" id="G5KDS5"/>
<dbReference type="PANTHER" id="PTHR33744:SF15">
    <property type="entry name" value="CARBOHYDRATE DIACID REGULATOR"/>
    <property type="match status" value="1"/>
</dbReference>
<dbReference type="InterPro" id="IPR025736">
    <property type="entry name" value="PucR_C-HTH_dom"/>
</dbReference>
<dbReference type="STRING" id="764291.STRUR_1943"/>